<keyword evidence="1" id="KW-1133">Transmembrane helix</keyword>
<feature type="transmembrane region" description="Helical" evidence="1">
    <location>
        <begin position="77"/>
        <end position="103"/>
    </location>
</feature>
<evidence type="ECO:0000256" key="1">
    <source>
        <dbReference type="SAM" id="Phobius"/>
    </source>
</evidence>
<name>A0ABV6UDL7_9ACTN</name>
<gene>
    <name evidence="3" type="ORF">ACFHYQ_28605</name>
</gene>
<feature type="transmembrane region" description="Helical" evidence="1">
    <location>
        <begin position="37"/>
        <end position="65"/>
    </location>
</feature>
<accession>A0ABV6UDL7</accession>
<dbReference type="Proteomes" id="UP001589870">
    <property type="component" value="Unassembled WGS sequence"/>
</dbReference>
<protein>
    <submittedName>
        <fullName evidence="3">DUF4190 domain-containing protein</fullName>
    </submittedName>
</protein>
<proteinExistence type="predicted"/>
<keyword evidence="1" id="KW-0472">Membrane</keyword>
<sequence>MNGQHPDAQKQPPYGPYGSPSGYGYPAYTPPGRTTGFAIASLILGLTWICWLGSILAVIFGHVALSQNRNRGAGGKGLAITGLVLGYIGTVTLVISIAVAIAAPQSAPFGNTGTIEATSKSYSNKEEIAAILKDHGIACNDSWSANFLTATGEKLTALECAVTGVENGGTWIQTFATKSENEAFVKYVFSPEAKFVSPDFDFKVVVGENFVVHASYFDNPEEVANLLGGTVIDADSLFSSFSAG</sequence>
<feature type="domain" description="DUF4190" evidence="2">
    <location>
        <begin position="38"/>
        <end position="95"/>
    </location>
</feature>
<evidence type="ECO:0000259" key="2">
    <source>
        <dbReference type="Pfam" id="PF13828"/>
    </source>
</evidence>
<keyword evidence="4" id="KW-1185">Reference proteome</keyword>
<dbReference type="EMBL" id="JBHMQT010000071">
    <property type="protein sequence ID" value="MFC0866263.1"/>
    <property type="molecule type" value="Genomic_DNA"/>
</dbReference>
<dbReference type="RefSeq" id="WP_394304257.1">
    <property type="nucleotide sequence ID" value="NZ_JBHMQT010000071.1"/>
</dbReference>
<comment type="caution">
    <text evidence="3">The sequence shown here is derived from an EMBL/GenBank/DDBJ whole genome shotgun (WGS) entry which is preliminary data.</text>
</comment>
<organism evidence="3 4">
    <name type="scientific">Sphaerimonospora cavernae</name>
    <dbReference type="NCBI Taxonomy" id="1740611"/>
    <lineage>
        <taxon>Bacteria</taxon>
        <taxon>Bacillati</taxon>
        <taxon>Actinomycetota</taxon>
        <taxon>Actinomycetes</taxon>
        <taxon>Streptosporangiales</taxon>
        <taxon>Streptosporangiaceae</taxon>
        <taxon>Sphaerimonospora</taxon>
    </lineage>
</organism>
<reference evidence="3 4" key="1">
    <citation type="submission" date="2024-09" db="EMBL/GenBank/DDBJ databases">
        <authorList>
            <person name="Sun Q."/>
            <person name="Mori K."/>
        </authorList>
    </citation>
    <scope>NUCLEOTIDE SEQUENCE [LARGE SCALE GENOMIC DNA]</scope>
    <source>
        <strain evidence="3 4">TBRC 1851</strain>
    </source>
</reference>
<dbReference type="Pfam" id="PF13828">
    <property type="entry name" value="DUF4190"/>
    <property type="match status" value="1"/>
</dbReference>
<dbReference type="InterPro" id="IPR025241">
    <property type="entry name" value="DUF4190"/>
</dbReference>
<evidence type="ECO:0000313" key="4">
    <source>
        <dbReference type="Proteomes" id="UP001589870"/>
    </source>
</evidence>
<evidence type="ECO:0000313" key="3">
    <source>
        <dbReference type="EMBL" id="MFC0866263.1"/>
    </source>
</evidence>
<keyword evidence="1" id="KW-0812">Transmembrane</keyword>